<gene>
    <name evidence="1" type="ORF">JYU34_003045</name>
</gene>
<evidence type="ECO:0000313" key="1">
    <source>
        <dbReference type="EMBL" id="KAG7310291.1"/>
    </source>
</evidence>
<keyword evidence="2" id="KW-1185">Reference proteome</keyword>
<organism evidence="1 2">
    <name type="scientific">Plutella xylostella</name>
    <name type="common">Diamondback moth</name>
    <name type="synonym">Plutella maculipennis</name>
    <dbReference type="NCBI Taxonomy" id="51655"/>
    <lineage>
        <taxon>Eukaryota</taxon>
        <taxon>Metazoa</taxon>
        <taxon>Ecdysozoa</taxon>
        <taxon>Arthropoda</taxon>
        <taxon>Hexapoda</taxon>
        <taxon>Insecta</taxon>
        <taxon>Pterygota</taxon>
        <taxon>Neoptera</taxon>
        <taxon>Endopterygota</taxon>
        <taxon>Lepidoptera</taxon>
        <taxon>Glossata</taxon>
        <taxon>Ditrysia</taxon>
        <taxon>Yponomeutoidea</taxon>
        <taxon>Plutellidae</taxon>
        <taxon>Plutella</taxon>
    </lineage>
</organism>
<dbReference type="EMBL" id="JAHIBW010000005">
    <property type="protein sequence ID" value="KAG7310291.1"/>
    <property type="molecule type" value="Genomic_DNA"/>
</dbReference>
<evidence type="ECO:0000313" key="2">
    <source>
        <dbReference type="Proteomes" id="UP000823941"/>
    </source>
</evidence>
<sequence length="66" mass="6869">MYVKLLNLYRVPGDQAREKASRLAHCGGAAAAGTHVMLYVPAAPPLTSYQVLGNGGAWVPEGNTAS</sequence>
<protein>
    <submittedName>
        <fullName evidence="1">Uncharacterized protein</fullName>
    </submittedName>
</protein>
<comment type="caution">
    <text evidence="1">The sequence shown here is derived from an EMBL/GenBank/DDBJ whole genome shotgun (WGS) entry which is preliminary data.</text>
</comment>
<name>A0ABQ7QZ16_PLUXY</name>
<proteinExistence type="predicted"/>
<dbReference type="Proteomes" id="UP000823941">
    <property type="component" value="Chromosome 5"/>
</dbReference>
<accession>A0ABQ7QZ16</accession>
<reference evidence="1 2" key="1">
    <citation type="submission" date="2021-06" db="EMBL/GenBank/DDBJ databases">
        <title>A haploid diamondback moth (Plutella xylostella L.) genome assembly resolves 31 chromosomes and identifies a diamide resistance mutation.</title>
        <authorList>
            <person name="Ward C.M."/>
            <person name="Perry K.D."/>
            <person name="Baker G."/>
            <person name="Powis K."/>
            <person name="Heckel D.G."/>
            <person name="Baxter S.W."/>
        </authorList>
    </citation>
    <scope>NUCLEOTIDE SEQUENCE [LARGE SCALE GENOMIC DNA]</scope>
    <source>
        <strain evidence="1 2">LV</strain>
        <tissue evidence="1">Single pupa</tissue>
    </source>
</reference>